<proteinExistence type="predicted"/>
<dbReference type="RefSeq" id="WP_069701578.1">
    <property type="nucleotide sequence ID" value="NZ_MJAT01000008.1"/>
</dbReference>
<keyword evidence="3" id="KW-1185">Reference proteome</keyword>
<feature type="domain" description="DUF551" evidence="1">
    <location>
        <begin position="3"/>
        <end position="68"/>
    </location>
</feature>
<evidence type="ECO:0000259" key="1">
    <source>
        <dbReference type="Pfam" id="PF04448"/>
    </source>
</evidence>
<sequence length="75" mass="8989">MNKWIDVNERMPETKKDCWVWVQPTNGEEGFCSKMYLSSSGRWHITMIKSLDDSDQYQVVAWQPYYEPEPYVAHK</sequence>
<evidence type="ECO:0000313" key="3">
    <source>
        <dbReference type="Proteomes" id="UP000095255"/>
    </source>
</evidence>
<reference evidence="2 3" key="1">
    <citation type="submission" date="2016-09" db="EMBL/GenBank/DDBJ databases">
        <title>Desulfuribacillus arsenicus sp. nov., an obligately anaerobic, dissimilatory arsenic- and antimonate-reducing bacterium isolated from anoxic sediments.</title>
        <authorList>
            <person name="Abin C.A."/>
            <person name="Hollibaugh J.T."/>
        </authorList>
    </citation>
    <scope>NUCLEOTIDE SEQUENCE [LARGE SCALE GENOMIC DNA]</scope>
    <source>
        <strain evidence="2 3">MLFW-2</strain>
    </source>
</reference>
<dbReference type="EMBL" id="MJAT01000008">
    <property type="protein sequence ID" value="OEH86056.1"/>
    <property type="molecule type" value="Genomic_DNA"/>
</dbReference>
<organism evidence="2 3">
    <name type="scientific">Desulfuribacillus stibiiarsenatis</name>
    <dbReference type="NCBI Taxonomy" id="1390249"/>
    <lineage>
        <taxon>Bacteria</taxon>
        <taxon>Bacillati</taxon>
        <taxon>Bacillota</taxon>
        <taxon>Desulfuribacillia</taxon>
        <taxon>Desulfuribacillales</taxon>
        <taxon>Desulfuribacillaceae</taxon>
        <taxon>Desulfuribacillus</taxon>
    </lineage>
</organism>
<dbReference type="InterPro" id="IPR007539">
    <property type="entry name" value="DUF551"/>
</dbReference>
<comment type="caution">
    <text evidence="2">The sequence shown here is derived from an EMBL/GenBank/DDBJ whole genome shotgun (WGS) entry which is preliminary data.</text>
</comment>
<evidence type="ECO:0000313" key="2">
    <source>
        <dbReference type="EMBL" id="OEH86056.1"/>
    </source>
</evidence>
<dbReference type="STRING" id="1390249.BHU72_14595"/>
<name>A0A1E5L7F9_9FIRM</name>
<dbReference type="Pfam" id="PF04448">
    <property type="entry name" value="DUF551"/>
    <property type="match status" value="1"/>
</dbReference>
<protein>
    <recommendedName>
        <fullName evidence="1">DUF551 domain-containing protein</fullName>
    </recommendedName>
</protein>
<dbReference type="Proteomes" id="UP000095255">
    <property type="component" value="Unassembled WGS sequence"/>
</dbReference>
<accession>A0A1E5L7F9</accession>
<dbReference type="OrthoDB" id="2067073at2"/>
<gene>
    <name evidence="2" type="ORF">BHU72_14595</name>
</gene>
<dbReference type="AlphaFoldDB" id="A0A1E5L7F9"/>